<organism evidence="1 2">
    <name type="scientific">Acrocarpospora phusangensis</name>
    <dbReference type="NCBI Taxonomy" id="1070424"/>
    <lineage>
        <taxon>Bacteria</taxon>
        <taxon>Bacillati</taxon>
        <taxon>Actinomycetota</taxon>
        <taxon>Actinomycetes</taxon>
        <taxon>Streptosporangiales</taxon>
        <taxon>Streptosporangiaceae</taxon>
        <taxon>Acrocarpospora</taxon>
    </lineage>
</organism>
<keyword evidence="2" id="KW-1185">Reference proteome</keyword>
<evidence type="ECO:0000313" key="2">
    <source>
        <dbReference type="Proteomes" id="UP000640052"/>
    </source>
</evidence>
<dbReference type="AlphaFoldDB" id="A0A919QBL1"/>
<proteinExistence type="predicted"/>
<dbReference type="Proteomes" id="UP000640052">
    <property type="component" value="Unassembled WGS sequence"/>
</dbReference>
<protein>
    <submittedName>
        <fullName evidence="1">Uncharacterized protein</fullName>
    </submittedName>
</protein>
<dbReference type="EMBL" id="BOOA01000036">
    <property type="protein sequence ID" value="GIH26174.1"/>
    <property type="molecule type" value="Genomic_DNA"/>
</dbReference>
<accession>A0A919QBL1</accession>
<reference evidence="1" key="1">
    <citation type="submission" date="2021-01" db="EMBL/GenBank/DDBJ databases">
        <title>Whole genome shotgun sequence of Acrocarpospora phusangensis NBRC 108782.</title>
        <authorList>
            <person name="Komaki H."/>
            <person name="Tamura T."/>
        </authorList>
    </citation>
    <scope>NUCLEOTIDE SEQUENCE</scope>
    <source>
        <strain evidence="1">NBRC 108782</strain>
    </source>
</reference>
<comment type="caution">
    <text evidence="1">The sequence shown here is derived from an EMBL/GenBank/DDBJ whole genome shotgun (WGS) entry which is preliminary data.</text>
</comment>
<evidence type="ECO:0000313" key="1">
    <source>
        <dbReference type="EMBL" id="GIH26174.1"/>
    </source>
</evidence>
<gene>
    <name evidence="1" type="ORF">Aph01nite_44840</name>
</gene>
<name>A0A919QBL1_9ACTN</name>
<sequence length="370" mass="41005">MIVTDWRAIAHEHYPEWGEDDSAIAAEDVAQLDALGVRHSPAPEWDRGPYQPLEAYGYELPVLALIASHPQELPADREWLAAQTFSDGNSCFHNTDILTVLRPRSPEGLARLAAAYHGSNIAFADLDETVGYRDRLREFLGADCALSYRWWSEARFSIDLDCLAALTDEQVTLPEADHVQLVVIAANSDFHIPDEPDEPDEDPAPATFAFGPYFTVAEYRRQAAEHEEPEFLPVAEAGLTLPALVLATYGDLPPSDSGDHVWLAIDHYRERYVTVLEPVPALAGAVSTLAAEFTGRIRDNDDNNDMVPFDEILAYRARLKELLGADCVDSFRKLSPGVCPIDIGFLEALTGRTLTEYTDDPGKWEIALLV</sequence>